<dbReference type="NCBIfam" id="NF041495">
    <property type="entry name" value="MobB_relaxase"/>
    <property type="match status" value="1"/>
</dbReference>
<accession>A0A5B3GNR7</accession>
<dbReference type="Proteomes" id="UP000322940">
    <property type="component" value="Unassembled WGS sequence"/>
</dbReference>
<dbReference type="InterPro" id="IPR048098">
    <property type="entry name" value="MobB"/>
</dbReference>
<gene>
    <name evidence="1" type="ORF">F2Y10_15370</name>
    <name evidence="2" type="ORF">NE651_07690</name>
</gene>
<name>A0A5B3GNR7_9BACT</name>
<reference evidence="1 3" key="1">
    <citation type="journal article" date="2019" name="Nat. Med.">
        <title>A library of human gut bacterial isolates paired with longitudinal multiomics data enables mechanistic microbiome research.</title>
        <authorList>
            <person name="Poyet M."/>
            <person name="Groussin M."/>
            <person name="Gibbons S.M."/>
            <person name="Avila-Pacheco J."/>
            <person name="Jiang X."/>
            <person name="Kearney S.M."/>
            <person name="Perrotta A.R."/>
            <person name="Berdy B."/>
            <person name="Zhao S."/>
            <person name="Lieberman T.D."/>
            <person name="Swanson P.K."/>
            <person name="Smith M."/>
            <person name="Roesemann S."/>
            <person name="Alexander J.E."/>
            <person name="Rich S.A."/>
            <person name="Livny J."/>
            <person name="Vlamakis H."/>
            <person name="Clish C."/>
            <person name="Bullock K."/>
            <person name="Deik A."/>
            <person name="Scott J."/>
            <person name="Pierce K.A."/>
            <person name="Xavier R.J."/>
            <person name="Alm E.J."/>
        </authorList>
    </citation>
    <scope>NUCLEOTIDE SEQUENCE [LARGE SCALE GENOMIC DNA]</scope>
    <source>
        <strain evidence="1 3">BIOML-A266</strain>
    </source>
</reference>
<evidence type="ECO:0000313" key="1">
    <source>
        <dbReference type="EMBL" id="KAA2375264.1"/>
    </source>
</evidence>
<reference evidence="2" key="2">
    <citation type="submission" date="2022-06" db="EMBL/GenBank/DDBJ databases">
        <title>Isolation of gut microbiota from human fecal samples.</title>
        <authorList>
            <person name="Pamer E.G."/>
            <person name="Barat B."/>
            <person name="Waligurski E."/>
            <person name="Medina S."/>
            <person name="Paddock L."/>
            <person name="Mostad J."/>
        </authorList>
    </citation>
    <scope>NUCLEOTIDE SEQUENCE</scope>
    <source>
        <strain evidence="2">DFI.6.22</strain>
    </source>
</reference>
<dbReference type="InterPro" id="IPR043766">
    <property type="entry name" value="BfmA-like"/>
</dbReference>
<dbReference type="Proteomes" id="UP001205035">
    <property type="component" value="Unassembled WGS sequence"/>
</dbReference>
<evidence type="ECO:0000313" key="3">
    <source>
        <dbReference type="Proteomes" id="UP000322940"/>
    </source>
</evidence>
<dbReference type="EMBL" id="JANGBQ010000009">
    <property type="protein sequence ID" value="MCQ5082773.1"/>
    <property type="molecule type" value="Genomic_DNA"/>
</dbReference>
<comment type="caution">
    <text evidence="1">The sequence shown here is derived from an EMBL/GenBank/DDBJ whole genome shotgun (WGS) entry which is preliminary data.</text>
</comment>
<dbReference type="EMBL" id="VVXH01000024">
    <property type="protein sequence ID" value="KAA2375264.1"/>
    <property type="molecule type" value="Genomic_DNA"/>
</dbReference>
<dbReference type="AlphaFoldDB" id="A0A5B3GNR7"/>
<evidence type="ECO:0000313" key="2">
    <source>
        <dbReference type="EMBL" id="MCQ5082773.1"/>
    </source>
</evidence>
<proteinExistence type="predicted"/>
<sequence>MYITDYVDNTKYGQSSVMDFAGYLEKESLVQEQLGDATSRQLSAYLDKQNDSVRVEGREYFFNGRGSTFDCEDVTKAIDANVKGLKKKEARYYTFSLSPSGEEIAHLRRTIADTRQALSDAGEVVPADLEDSLMRSYLKEYAVKCMDAYARNFGHPEVKDNNDLLWFGMVEKDRYWKKSDPEVRKNMQIYKEIEKLRQRITEDNEKEITRKIATLERKLIRENKVRPGGSQEILHPMMAKTGDNWHVHIAVSRRDITNSFNLSPNANGRGSKKHVLNGRKVRIGFNREAYKVACERIFDKTFVHSRLITESYEQSKHLRKQSSYAYERQLMKDRAVRRQEALEFRRLKVGSYGEYYENLLQCESLDARQLYQIKGQLVRQIKALSPDANADELMECGLHDLQLELARLDTMQGVAMPAWAEGVAANVGDKTIQSAGFQGYSPIYTTHKLLRRGIVMRRAIDLRREVFDKWVEIYSDTWCRENYLFDSIKLRRDTDCFLVKTEFLEERLGRSVILDNACRYMADQERHLVADFIREYWAGREQEVVNRQALEIFGKDAAGIRDLRGFEEMARERLLPEEARKRVSEVAQRCERPHDFASLKTQILGLEPERVKTLTAKLDSYVAERGQPVVRLQEILADRGLTVHAKEETLLRLALEDKELDKAIRDLRRGVVNILEEEHPDMKYGALRKELGEIFEGLEKVQIERQAELAKAIEGFLASELPDYHVVVEKQSQLEQLLRELTPDQDKYAERLLDANNELMRQLSPHSERLFERYGVQQFGPDVRLKNEHEFAAYVDKAFSAEQAQYYKKALQEKIYPLIEEKRRELIQEYVSTKIPSKELAKVRNQQNYINRYINKRFSPAVAKTYKEEVQRRVAAACKRSVLPTPEYKIFGHAARHKVAVQAMAKANLVKVIPLTPQQVLLKGAFKLLNVLTKGY</sequence>
<dbReference type="RefSeq" id="WP_130065924.1">
    <property type="nucleotide sequence ID" value="NZ_DAWDON010000014.1"/>
</dbReference>
<organism evidence="1 3">
    <name type="scientific">Alistipes onderdonkii</name>
    <dbReference type="NCBI Taxonomy" id="328813"/>
    <lineage>
        <taxon>Bacteria</taxon>
        <taxon>Pseudomonadati</taxon>
        <taxon>Bacteroidota</taxon>
        <taxon>Bacteroidia</taxon>
        <taxon>Bacteroidales</taxon>
        <taxon>Rikenellaceae</taxon>
        <taxon>Alistipes</taxon>
    </lineage>
</organism>
<dbReference type="Pfam" id="PF18976">
    <property type="entry name" value="DUF5712"/>
    <property type="match status" value="1"/>
</dbReference>
<protein>
    <submittedName>
        <fullName evidence="2">DUF5712 family protein</fullName>
    </submittedName>
</protein>